<organism evidence="1 2">
    <name type="scientific">Gillisia limnaea (strain DSM 15749 / LMG 21470 / R-8282)</name>
    <dbReference type="NCBI Taxonomy" id="865937"/>
    <lineage>
        <taxon>Bacteria</taxon>
        <taxon>Pseudomonadati</taxon>
        <taxon>Bacteroidota</taxon>
        <taxon>Flavobacteriia</taxon>
        <taxon>Flavobacteriales</taxon>
        <taxon>Flavobacteriaceae</taxon>
        <taxon>Gillisia</taxon>
    </lineage>
</organism>
<sequence length="238" mass="28159">MGELEQSEEEILKLGKKIISELELDYTVNTLARWMAHYLAELMGSIEACKSEDDKIKLQKECCNLILKLWKKKDSLPFQKPLDNAQEFLQILAVLKKGKDRTSLMPRWLEYHSISDDSHWLHFVQKVKNNSEKIFYHAFEANLHRDLLLKNNEWLNNHKDFLTDVEKELIEHLNSIAKIDFLSGVVDLNDNSKEKKVNNEDRLNFVFKEIEKLIDEERKSLEELKRSVFKSLKEKETK</sequence>
<dbReference type="HOGENOM" id="CLU_1164563_0_0_10"/>
<dbReference type="EMBL" id="JH594606">
    <property type="protein sequence ID" value="EHQ04018.1"/>
    <property type="molecule type" value="Genomic_DNA"/>
</dbReference>
<protein>
    <submittedName>
        <fullName evidence="1">Uncharacterized protein</fullName>
    </submittedName>
</protein>
<dbReference type="Proteomes" id="UP000003844">
    <property type="component" value="Unassembled WGS sequence"/>
</dbReference>
<accession>H2BVR2</accession>
<evidence type="ECO:0000313" key="2">
    <source>
        <dbReference type="Proteomes" id="UP000003844"/>
    </source>
</evidence>
<keyword evidence="2" id="KW-1185">Reference proteome</keyword>
<name>H2BVR2_GILLR</name>
<reference evidence="2" key="1">
    <citation type="journal article" date="2012" name="Stand. Genomic Sci.">
        <title>Genome sequence of the Antarctic rhodopsins-containing flavobacterium Gillisia limnaea type strain (R-8282(T)).</title>
        <authorList>
            <person name="Riedel T."/>
            <person name="Held B."/>
            <person name="Nolan M."/>
            <person name="Lucas S."/>
            <person name="Lapidus A."/>
            <person name="Tice H."/>
            <person name="Del Rio T.G."/>
            <person name="Cheng J.F."/>
            <person name="Han C."/>
            <person name="Tapia R."/>
            <person name="Goodwin L.A."/>
            <person name="Pitluck S."/>
            <person name="Liolios K."/>
            <person name="Mavromatis K."/>
            <person name="Pagani I."/>
            <person name="Ivanova N."/>
            <person name="Mikhailova N."/>
            <person name="Pati A."/>
            <person name="Chen A."/>
            <person name="Palaniappan K."/>
            <person name="Land M."/>
            <person name="Rohde M."/>
            <person name="Tindall B.J."/>
            <person name="Detter J.C."/>
            <person name="Goker M."/>
            <person name="Bristow J."/>
            <person name="Eisen J.A."/>
            <person name="Markowitz V."/>
            <person name="Hugenholtz P."/>
            <person name="Kyrpides N.C."/>
            <person name="Klenk H.P."/>
            <person name="Woyke T."/>
        </authorList>
    </citation>
    <scope>NUCLEOTIDE SEQUENCE [LARGE SCALE GENOMIC DNA]</scope>
    <source>
        <strain evidence="2">DSM 15749 / LMG 21470 / R-8282</strain>
    </source>
</reference>
<gene>
    <name evidence="1" type="ORF">Gilli_3418</name>
</gene>
<dbReference type="RefSeq" id="WP_006990321.1">
    <property type="nucleotide sequence ID" value="NZ_JH594606.1"/>
</dbReference>
<dbReference type="AlphaFoldDB" id="H2BVR2"/>
<evidence type="ECO:0000313" key="1">
    <source>
        <dbReference type="EMBL" id="EHQ04018.1"/>
    </source>
</evidence>
<dbReference type="OrthoDB" id="4166375at2"/>
<proteinExistence type="predicted"/>
<dbReference type="eggNOG" id="ENOG5032WHD">
    <property type="taxonomic scope" value="Bacteria"/>
</dbReference>